<feature type="compositionally biased region" description="Basic residues" evidence="1">
    <location>
        <begin position="107"/>
        <end position="116"/>
    </location>
</feature>
<dbReference type="EMBL" id="JACSDY010000008">
    <property type="protein sequence ID" value="KAF7422005.1"/>
    <property type="molecule type" value="Genomic_DNA"/>
</dbReference>
<evidence type="ECO:0000313" key="3">
    <source>
        <dbReference type="Proteomes" id="UP000600918"/>
    </source>
</evidence>
<keyword evidence="3" id="KW-1185">Reference proteome</keyword>
<proteinExistence type="predicted"/>
<organism evidence="2 3">
    <name type="scientific">Vespula pensylvanica</name>
    <name type="common">Western yellow jacket</name>
    <name type="synonym">Wasp</name>
    <dbReference type="NCBI Taxonomy" id="30213"/>
    <lineage>
        <taxon>Eukaryota</taxon>
        <taxon>Metazoa</taxon>
        <taxon>Ecdysozoa</taxon>
        <taxon>Arthropoda</taxon>
        <taxon>Hexapoda</taxon>
        <taxon>Insecta</taxon>
        <taxon>Pterygota</taxon>
        <taxon>Neoptera</taxon>
        <taxon>Endopterygota</taxon>
        <taxon>Hymenoptera</taxon>
        <taxon>Apocrita</taxon>
        <taxon>Aculeata</taxon>
        <taxon>Vespoidea</taxon>
        <taxon>Vespidae</taxon>
        <taxon>Vespinae</taxon>
        <taxon>Vespula</taxon>
    </lineage>
</organism>
<dbReference type="AlphaFoldDB" id="A0A834NZH0"/>
<dbReference type="Proteomes" id="UP000600918">
    <property type="component" value="Unassembled WGS sequence"/>
</dbReference>
<accession>A0A834NZH0</accession>
<sequence length="116" mass="13419">MGNSRSQPCRRNKPLYLLYLIHRTWSMVADHRKSQSHCDDIDRETELSSRCSGCNDCAYRQDSLGFDSHETRQTFHVKVHSLWLLLCHPPRHAPSPEKLSPLVSSSKKYRGKIIGQ</sequence>
<reference evidence="2" key="1">
    <citation type="journal article" date="2020" name="G3 (Bethesda)">
        <title>High-Quality Assemblies for Three Invasive Social Wasps from the &lt;i&gt;Vespula&lt;/i&gt; Genus.</title>
        <authorList>
            <person name="Harrop T.W.R."/>
            <person name="Guhlin J."/>
            <person name="McLaughlin G.M."/>
            <person name="Permina E."/>
            <person name="Stockwell P."/>
            <person name="Gilligan J."/>
            <person name="Le Lec M.F."/>
            <person name="Gruber M.A.M."/>
            <person name="Quinn O."/>
            <person name="Lovegrove M."/>
            <person name="Duncan E.J."/>
            <person name="Remnant E.J."/>
            <person name="Van Eeckhoven J."/>
            <person name="Graham B."/>
            <person name="Knapp R.A."/>
            <person name="Langford K.W."/>
            <person name="Kronenberg Z."/>
            <person name="Press M.O."/>
            <person name="Eacker S.M."/>
            <person name="Wilson-Rankin E.E."/>
            <person name="Purcell J."/>
            <person name="Lester P.J."/>
            <person name="Dearden P.K."/>
        </authorList>
    </citation>
    <scope>NUCLEOTIDE SEQUENCE</scope>
    <source>
        <strain evidence="2">Volc-1</strain>
    </source>
</reference>
<name>A0A834NZH0_VESPE</name>
<evidence type="ECO:0000256" key="1">
    <source>
        <dbReference type="SAM" id="MobiDB-lite"/>
    </source>
</evidence>
<comment type="caution">
    <text evidence="2">The sequence shown here is derived from an EMBL/GenBank/DDBJ whole genome shotgun (WGS) entry which is preliminary data.</text>
</comment>
<gene>
    <name evidence="2" type="ORF">H0235_009841</name>
</gene>
<evidence type="ECO:0000313" key="2">
    <source>
        <dbReference type="EMBL" id="KAF7422005.1"/>
    </source>
</evidence>
<protein>
    <submittedName>
        <fullName evidence="2">Uncharacterized protein</fullName>
    </submittedName>
</protein>
<feature type="region of interest" description="Disordered" evidence="1">
    <location>
        <begin position="93"/>
        <end position="116"/>
    </location>
</feature>